<evidence type="ECO:0000256" key="2">
    <source>
        <dbReference type="ARBA" id="ARBA00041558"/>
    </source>
</evidence>
<dbReference type="AlphaFoldDB" id="E0VWN0"/>
<accession>E0VWN0</accession>
<dbReference type="Pfam" id="PF00400">
    <property type="entry name" value="WD40"/>
    <property type="match status" value="4"/>
</dbReference>
<organism>
    <name type="scientific">Pediculus humanus subsp. corporis</name>
    <name type="common">Body louse</name>
    <dbReference type="NCBI Taxonomy" id="121224"/>
    <lineage>
        <taxon>Eukaryota</taxon>
        <taxon>Metazoa</taxon>
        <taxon>Ecdysozoa</taxon>
        <taxon>Arthropoda</taxon>
        <taxon>Hexapoda</taxon>
        <taxon>Insecta</taxon>
        <taxon>Pterygota</taxon>
        <taxon>Neoptera</taxon>
        <taxon>Paraneoptera</taxon>
        <taxon>Psocodea</taxon>
        <taxon>Troctomorpha</taxon>
        <taxon>Phthiraptera</taxon>
        <taxon>Anoplura</taxon>
        <taxon>Pediculidae</taxon>
        <taxon>Pediculus</taxon>
    </lineage>
</organism>
<protein>
    <recommendedName>
        <fullName evidence="2">WD repeat-containing protein 79</fullName>
    </recommendedName>
</protein>
<dbReference type="PANTHER" id="PTHR13211:SF0">
    <property type="entry name" value="TELOMERASE CAJAL BODY PROTEIN 1"/>
    <property type="match status" value="1"/>
</dbReference>
<dbReference type="GO" id="GO:0030576">
    <property type="term" value="P:Cajal body organization"/>
    <property type="evidence" value="ECO:0007669"/>
    <property type="project" value="TreeGrafter"/>
</dbReference>
<comment type="similarity">
    <text evidence="1">Belongs to the TCAB1 family.</text>
</comment>
<evidence type="ECO:0000256" key="3">
    <source>
        <dbReference type="PROSITE-ProRule" id="PRU00221"/>
    </source>
</evidence>
<dbReference type="EMBL" id="AAZO01005924">
    <property type="status" value="NOT_ANNOTATED_CDS"/>
    <property type="molecule type" value="Genomic_DNA"/>
</dbReference>
<dbReference type="RefSeq" id="XP_002430524.1">
    <property type="nucleotide sequence ID" value="XM_002430479.1"/>
</dbReference>
<reference evidence="4" key="1">
    <citation type="submission" date="2007-04" db="EMBL/GenBank/DDBJ databases">
        <title>Annotation of Pediculus humanus corporis strain USDA.</title>
        <authorList>
            <person name="Kirkness E."/>
            <person name="Hannick L."/>
            <person name="Hass B."/>
            <person name="Bruggner R."/>
            <person name="Lawson D."/>
            <person name="Bidwell S."/>
            <person name="Joardar V."/>
            <person name="Caler E."/>
            <person name="Walenz B."/>
            <person name="Inman J."/>
            <person name="Schobel S."/>
            <person name="Galinsky K."/>
            <person name="Amedeo P."/>
            <person name="Strausberg R."/>
        </authorList>
    </citation>
    <scope>NUCLEOTIDE SEQUENCE</scope>
    <source>
        <strain evidence="4">USDA</strain>
    </source>
</reference>
<reference evidence="4" key="2">
    <citation type="submission" date="2007-04" db="EMBL/GenBank/DDBJ databases">
        <title>The genome of the human body louse.</title>
        <authorList>
            <consortium name="The Human Body Louse Genome Consortium"/>
            <person name="Kirkness E."/>
            <person name="Walenz B."/>
            <person name="Hass B."/>
            <person name="Bruggner R."/>
            <person name="Strausberg R."/>
        </authorList>
    </citation>
    <scope>NUCLEOTIDE SEQUENCE</scope>
    <source>
        <strain evidence="4">USDA</strain>
    </source>
</reference>
<dbReference type="Proteomes" id="UP000009046">
    <property type="component" value="Unassembled WGS sequence"/>
</dbReference>
<dbReference type="InterPro" id="IPR001680">
    <property type="entry name" value="WD40_rpt"/>
</dbReference>
<feature type="repeat" description="WD" evidence="3">
    <location>
        <begin position="343"/>
        <end position="385"/>
    </location>
</feature>
<reference evidence="5" key="3">
    <citation type="submission" date="2020-05" db="UniProtKB">
        <authorList>
            <consortium name="EnsemblMetazoa"/>
        </authorList>
    </citation>
    <scope>IDENTIFICATION</scope>
    <source>
        <strain evidence="5">USDA</strain>
    </source>
</reference>
<evidence type="ECO:0000313" key="4">
    <source>
        <dbReference type="EMBL" id="EEB17786.1"/>
    </source>
</evidence>
<dbReference type="EnsemblMetazoa" id="PHUM489250-RA">
    <property type="protein sequence ID" value="PHUM489250-PA"/>
    <property type="gene ID" value="PHUM489250"/>
</dbReference>
<dbReference type="OMA" id="MFECPLA"/>
<keyword evidence="3" id="KW-0853">WD repeat</keyword>
<dbReference type="GO" id="GO:0003723">
    <property type="term" value="F:RNA binding"/>
    <property type="evidence" value="ECO:0007669"/>
    <property type="project" value="TreeGrafter"/>
</dbReference>
<dbReference type="InterPro" id="IPR015943">
    <property type="entry name" value="WD40/YVTN_repeat-like_dom_sf"/>
</dbReference>
<dbReference type="InterPro" id="IPR051150">
    <property type="entry name" value="SWT21/TCAB1_mRNA_Telomere"/>
</dbReference>
<dbReference type="STRING" id="121224.E0VWN0"/>
<dbReference type="InParanoid" id="E0VWN0"/>
<dbReference type="CTD" id="8235707"/>
<evidence type="ECO:0000313" key="5">
    <source>
        <dbReference type="EnsemblMetazoa" id="PHUM489250-PA"/>
    </source>
</evidence>
<dbReference type="Gene3D" id="2.130.10.10">
    <property type="entry name" value="YVTN repeat-like/Quinoprotein amine dehydrogenase"/>
    <property type="match status" value="2"/>
</dbReference>
<name>E0VWN0_PEDHC</name>
<gene>
    <name evidence="5" type="primary">8235707</name>
    <name evidence="4" type="ORF">Phum_PHUM489250</name>
</gene>
<dbReference type="FunCoup" id="E0VWN0">
    <property type="interactions" value="1588"/>
</dbReference>
<dbReference type="PROSITE" id="PS50082">
    <property type="entry name" value="WD_REPEATS_2"/>
    <property type="match status" value="1"/>
</dbReference>
<dbReference type="PANTHER" id="PTHR13211">
    <property type="entry name" value="TELOMERASE CAJAL BODY PROTEIN 1"/>
    <property type="match status" value="1"/>
</dbReference>
<keyword evidence="6" id="KW-1185">Reference proteome</keyword>
<evidence type="ECO:0000256" key="1">
    <source>
        <dbReference type="ARBA" id="ARBA00038279"/>
    </source>
</evidence>
<dbReference type="VEuPathDB" id="VectorBase:PHUM489250"/>
<dbReference type="OrthoDB" id="239865at2759"/>
<proteinExistence type="inferred from homology"/>
<dbReference type="EMBL" id="DS235823">
    <property type="protein sequence ID" value="EEB17786.1"/>
    <property type="molecule type" value="Genomic_DNA"/>
</dbReference>
<dbReference type="HOGENOM" id="CLU_022731_1_2_1"/>
<dbReference type="SMART" id="SM00320">
    <property type="entry name" value="WD40"/>
    <property type="match status" value="7"/>
</dbReference>
<dbReference type="InterPro" id="IPR036322">
    <property type="entry name" value="WD40_repeat_dom_sf"/>
</dbReference>
<evidence type="ECO:0000313" key="6">
    <source>
        <dbReference type="Proteomes" id="UP000009046"/>
    </source>
</evidence>
<dbReference type="GeneID" id="8235707"/>
<sequence>MLIDSENSVVNTPDENISDKNDFKCEKITDFSENETIKILLFPPANKKLRYDTDTQSFEVQPITTSTIDVDINQSKSAEYESLQNDNFSEILPPESGLTPLIEKCNVLPDNTEHITQTVVNELQEGQKPPSLECCETNFISEVLKIEKVFLNSKLGCKWSPDGLCLLSNSDDNILRLFETPQNLNTFDNDVKPVLQMKEGGTIYDYEWYPLMNSTNPISCVLASASQDSPIHLWDAYTGLLRATYQPINQFDEVTPAYSVAFSPDGSKIYSGYKKYLRIFDTAQPGRIFEERILKTKGNPVYQTNIASSICINPIVQSLYAVGCYDKTVGIYSEPEGALLFILKGHSGGVTQVKFSTDGLYLFSGGRKDPEILCWDMRNPGKILYSMNRTVTTQQKIQFDLSPNGTYLITGTTNCDVNFYNLKNPPNEKNILEPIQVWRGHEDCVNGVHFHPNQLLFASSSGQRHFSTVHYDDDENDVIDTNATIENDNSTIENSLKIWTYNINP</sequence>
<dbReference type="SUPFAM" id="SSF50978">
    <property type="entry name" value="WD40 repeat-like"/>
    <property type="match status" value="1"/>
</dbReference>
<dbReference type="GO" id="GO:0015030">
    <property type="term" value="C:Cajal body"/>
    <property type="evidence" value="ECO:0007669"/>
    <property type="project" value="TreeGrafter"/>
</dbReference>
<dbReference type="KEGG" id="phu:Phum_PHUM489250"/>
<dbReference type="eggNOG" id="KOG2919">
    <property type="taxonomic scope" value="Eukaryota"/>
</dbReference>